<dbReference type="InterPro" id="IPR046341">
    <property type="entry name" value="SET_dom_sf"/>
</dbReference>
<dbReference type="Pfam" id="PF00856">
    <property type="entry name" value="SET"/>
    <property type="match status" value="1"/>
</dbReference>
<keyword evidence="2" id="KW-0804">Transcription</keyword>
<dbReference type="GO" id="GO:0005634">
    <property type="term" value="C:nucleus"/>
    <property type="evidence" value="ECO:0007669"/>
    <property type="project" value="TreeGrafter"/>
</dbReference>
<dbReference type="EMBL" id="KV918914">
    <property type="protein sequence ID" value="OSX75202.1"/>
    <property type="molecule type" value="Genomic_DNA"/>
</dbReference>
<feature type="domain" description="SET" evidence="3">
    <location>
        <begin position="26"/>
        <end position="133"/>
    </location>
</feature>
<dbReference type="OrthoDB" id="308383at2759"/>
<proteinExistence type="predicted"/>
<dbReference type="SUPFAM" id="SSF82199">
    <property type="entry name" value="SET domain"/>
    <property type="match status" value="1"/>
</dbReference>
<organism evidence="4 5">
    <name type="scientific">Porphyra umbilicalis</name>
    <name type="common">Purple laver</name>
    <name type="synonym">Red alga</name>
    <dbReference type="NCBI Taxonomy" id="2786"/>
    <lineage>
        <taxon>Eukaryota</taxon>
        <taxon>Rhodophyta</taxon>
        <taxon>Bangiophyceae</taxon>
        <taxon>Bangiales</taxon>
        <taxon>Bangiaceae</taxon>
        <taxon>Porphyra</taxon>
    </lineage>
</organism>
<evidence type="ECO:0000256" key="1">
    <source>
        <dbReference type="ARBA" id="ARBA00023015"/>
    </source>
</evidence>
<sequence length="138" mass="14724">SGLSGGGTTVRTRCCRNVQLQEGLRPRLLLGPSAAHELGVFAGEEVAEGAFVGEYTGEVLSLTEARSRGRTYDAADTVVLDAMYCGNRTKFINHSVASSNLEVKLLSVCGDIRVASFATSALRPGEELFFHYGYTESG</sequence>
<gene>
    <name evidence="4" type="ORF">BU14_0248s0008</name>
</gene>
<keyword evidence="1" id="KW-0805">Transcription regulation</keyword>
<dbReference type="PANTHER" id="PTHR45747:SF4">
    <property type="entry name" value="HISTONE-LYSINE N-METHYLTRANSFERASE E(Z)"/>
    <property type="match status" value="1"/>
</dbReference>
<dbReference type="InterPro" id="IPR045318">
    <property type="entry name" value="EZH1/2-like"/>
</dbReference>
<evidence type="ECO:0000313" key="4">
    <source>
        <dbReference type="EMBL" id="OSX75202.1"/>
    </source>
</evidence>
<dbReference type="Proteomes" id="UP000218209">
    <property type="component" value="Unassembled WGS sequence"/>
</dbReference>
<evidence type="ECO:0000259" key="3">
    <source>
        <dbReference type="PROSITE" id="PS50280"/>
    </source>
</evidence>
<evidence type="ECO:0000256" key="2">
    <source>
        <dbReference type="ARBA" id="ARBA00023163"/>
    </source>
</evidence>
<dbReference type="GO" id="GO:0003682">
    <property type="term" value="F:chromatin binding"/>
    <property type="evidence" value="ECO:0007669"/>
    <property type="project" value="TreeGrafter"/>
</dbReference>
<dbReference type="GO" id="GO:0031507">
    <property type="term" value="P:heterochromatin formation"/>
    <property type="evidence" value="ECO:0007669"/>
    <property type="project" value="TreeGrafter"/>
</dbReference>
<dbReference type="GO" id="GO:0046976">
    <property type="term" value="F:histone H3K27 methyltransferase activity"/>
    <property type="evidence" value="ECO:0007669"/>
    <property type="project" value="TreeGrafter"/>
</dbReference>
<dbReference type="AlphaFoldDB" id="A0A1X6P2R6"/>
<name>A0A1X6P2R6_PORUM</name>
<dbReference type="PANTHER" id="PTHR45747">
    <property type="entry name" value="HISTONE-LYSINE N-METHYLTRANSFERASE E(Z)"/>
    <property type="match status" value="1"/>
</dbReference>
<dbReference type="Gene3D" id="2.170.270.10">
    <property type="entry name" value="SET domain"/>
    <property type="match status" value="1"/>
</dbReference>
<dbReference type="InterPro" id="IPR001214">
    <property type="entry name" value="SET_dom"/>
</dbReference>
<keyword evidence="5" id="KW-1185">Reference proteome</keyword>
<protein>
    <recommendedName>
        <fullName evidence="3">SET domain-containing protein</fullName>
    </recommendedName>
</protein>
<feature type="non-terminal residue" evidence="4">
    <location>
        <position position="1"/>
    </location>
</feature>
<dbReference type="PROSITE" id="PS50280">
    <property type="entry name" value="SET"/>
    <property type="match status" value="1"/>
</dbReference>
<accession>A0A1X6P2R6</accession>
<reference evidence="4 5" key="1">
    <citation type="submission" date="2017-03" db="EMBL/GenBank/DDBJ databases">
        <title>WGS assembly of Porphyra umbilicalis.</title>
        <authorList>
            <person name="Brawley S.H."/>
            <person name="Blouin N.A."/>
            <person name="Ficko-Blean E."/>
            <person name="Wheeler G.L."/>
            <person name="Lohr M."/>
            <person name="Goodson H.V."/>
            <person name="Jenkins J.W."/>
            <person name="Blaby-Haas C.E."/>
            <person name="Helliwell K.E."/>
            <person name="Chan C."/>
            <person name="Marriage T."/>
            <person name="Bhattacharya D."/>
            <person name="Klein A.S."/>
            <person name="Badis Y."/>
            <person name="Brodie J."/>
            <person name="Cao Y."/>
            <person name="Collen J."/>
            <person name="Dittami S.M."/>
            <person name="Gachon C.M."/>
            <person name="Green B.R."/>
            <person name="Karpowicz S."/>
            <person name="Kim J.W."/>
            <person name="Kudahl U."/>
            <person name="Lin S."/>
            <person name="Michel G."/>
            <person name="Mittag M."/>
            <person name="Olson B.J."/>
            <person name="Pangilinan J."/>
            <person name="Peng Y."/>
            <person name="Qiu H."/>
            <person name="Shu S."/>
            <person name="Singer J.T."/>
            <person name="Smith A.G."/>
            <person name="Sprecher B.N."/>
            <person name="Wagner V."/>
            <person name="Wang W."/>
            <person name="Wang Z.-Y."/>
            <person name="Yan J."/>
            <person name="Yarish C."/>
            <person name="Zoeuner-Riek S."/>
            <person name="Zhuang Y."/>
            <person name="Zou Y."/>
            <person name="Lindquist E.A."/>
            <person name="Grimwood J."/>
            <person name="Barry K."/>
            <person name="Rokhsar D.S."/>
            <person name="Schmutz J."/>
            <person name="Stiller J.W."/>
            <person name="Grossman A.R."/>
            <person name="Prochnik S.E."/>
        </authorList>
    </citation>
    <scope>NUCLEOTIDE SEQUENCE [LARGE SCALE GENOMIC DNA]</scope>
    <source>
        <strain evidence="4">4086291</strain>
    </source>
</reference>
<dbReference type="SMART" id="SM00317">
    <property type="entry name" value="SET"/>
    <property type="match status" value="1"/>
</dbReference>
<evidence type="ECO:0000313" key="5">
    <source>
        <dbReference type="Proteomes" id="UP000218209"/>
    </source>
</evidence>